<dbReference type="EMBL" id="LDTD01000056">
    <property type="protein sequence ID" value="KTT70169.1"/>
    <property type="molecule type" value="Genomic_DNA"/>
</dbReference>
<comment type="caution">
    <text evidence="2">The sequence shown here is derived from an EMBL/GenBank/DDBJ whole genome shotgun (WGS) entry which is preliminary data.</text>
</comment>
<organism evidence="2 3">
    <name type="scientific">Sphingomonas sanguinis</name>
    <dbReference type="NCBI Taxonomy" id="33051"/>
    <lineage>
        <taxon>Bacteria</taxon>
        <taxon>Pseudomonadati</taxon>
        <taxon>Pseudomonadota</taxon>
        <taxon>Alphaproteobacteria</taxon>
        <taxon>Sphingomonadales</taxon>
        <taxon>Sphingomonadaceae</taxon>
        <taxon>Sphingomonas</taxon>
    </lineage>
</organism>
<name>A0A147HYZ8_9SPHN</name>
<proteinExistence type="predicted"/>
<dbReference type="Proteomes" id="UP000072867">
    <property type="component" value="Unassembled WGS sequence"/>
</dbReference>
<dbReference type="AlphaFoldDB" id="A0A147HYZ8"/>
<feature type="compositionally biased region" description="Acidic residues" evidence="1">
    <location>
        <begin position="64"/>
        <end position="75"/>
    </location>
</feature>
<evidence type="ECO:0000313" key="3">
    <source>
        <dbReference type="Proteomes" id="UP000072867"/>
    </source>
</evidence>
<feature type="region of interest" description="Disordered" evidence="1">
    <location>
        <begin position="56"/>
        <end position="75"/>
    </location>
</feature>
<dbReference type="PATRIC" id="fig|33051.3.peg.2831"/>
<evidence type="ECO:0000256" key="1">
    <source>
        <dbReference type="SAM" id="MobiDB-lite"/>
    </source>
</evidence>
<protein>
    <submittedName>
        <fullName evidence="2">Uncharacterized protein</fullName>
    </submittedName>
</protein>
<evidence type="ECO:0000313" key="2">
    <source>
        <dbReference type="EMBL" id="KTT70169.1"/>
    </source>
</evidence>
<gene>
    <name evidence="2" type="ORF">NS319_08475</name>
</gene>
<sequence>MIAGSGSQIRPAVIPTPDGFTARPLGLDFGAIMMMGAARGVDTAMLAEILPRIEGAVLNPPDPDAYEEETDDDDA</sequence>
<dbReference type="InterPro" id="IPR056114">
    <property type="entry name" value="DUF7697"/>
</dbReference>
<dbReference type="Pfam" id="PF24752">
    <property type="entry name" value="DUF7697"/>
    <property type="match status" value="1"/>
</dbReference>
<reference evidence="2 3" key="1">
    <citation type="journal article" date="2016" name="Front. Microbiol.">
        <title>Genomic Resource of Rice Seed Associated Bacteria.</title>
        <authorList>
            <person name="Midha S."/>
            <person name="Bansal K."/>
            <person name="Sharma S."/>
            <person name="Kumar N."/>
            <person name="Patil P.P."/>
            <person name="Chaudhry V."/>
            <person name="Patil P.B."/>
        </authorList>
    </citation>
    <scope>NUCLEOTIDE SEQUENCE [LARGE SCALE GENOMIC DNA]</scope>
    <source>
        <strain evidence="2 3">NS319</strain>
    </source>
</reference>
<accession>A0A147HYZ8</accession>
<dbReference type="RefSeq" id="WP_058733233.1">
    <property type="nucleotide sequence ID" value="NZ_LDTD01000056.1"/>
</dbReference>